<name>A0A388KD12_CHABU</name>
<comment type="caution">
    <text evidence="2">The sequence shown here is derived from an EMBL/GenBank/DDBJ whole genome shotgun (WGS) entry which is preliminary data.</text>
</comment>
<proteinExistence type="predicted"/>
<feature type="region of interest" description="Disordered" evidence="1">
    <location>
        <begin position="227"/>
        <end position="269"/>
    </location>
</feature>
<keyword evidence="3" id="KW-1185">Reference proteome</keyword>
<feature type="region of interest" description="Disordered" evidence="1">
    <location>
        <begin position="413"/>
        <end position="439"/>
    </location>
</feature>
<dbReference type="PANTHER" id="PTHR33487:SF1">
    <property type="entry name" value="CILIA- AND FLAGELLA-ASSOCIATED PROTEIN 54"/>
    <property type="match status" value="1"/>
</dbReference>
<feature type="compositionally biased region" description="Polar residues" evidence="1">
    <location>
        <begin position="232"/>
        <end position="249"/>
    </location>
</feature>
<evidence type="ECO:0000313" key="3">
    <source>
        <dbReference type="Proteomes" id="UP000265515"/>
    </source>
</evidence>
<organism evidence="2 3">
    <name type="scientific">Chara braunii</name>
    <name type="common">Braun's stonewort</name>
    <dbReference type="NCBI Taxonomy" id="69332"/>
    <lineage>
        <taxon>Eukaryota</taxon>
        <taxon>Viridiplantae</taxon>
        <taxon>Streptophyta</taxon>
        <taxon>Charophyceae</taxon>
        <taxon>Charales</taxon>
        <taxon>Characeae</taxon>
        <taxon>Chara</taxon>
    </lineage>
</organism>
<dbReference type="InterPro" id="IPR027912">
    <property type="entry name" value="CFAP54"/>
</dbReference>
<evidence type="ECO:0000256" key="1">
    <source>
        <dbReference type="SAM" id="MobiDB-lite"/>
    </source>
</evidence>
<dbReference type="EMBL" id="BFEA01000093">
    <property type="protein sequence ID" value="GBG67896.1"/>
    <property type="molecule type" value="Genomic_DNA"/>
</dbReference>
<evidence type="ECO:0000313" key="2">
    <source>
        <dbReference type="EMBL" id="GBG67896.1"/>
    </source>
</evidence>
<protein>
    <submittedName>
        <fullName evidence="2">Uncharacterized protein</fullName>
    </submittedName>
</protein>
<gene>
    <name evidence="2" type="ORF">CBR_g1015</name>
</gene>
<sequence length="450" mass="49413">MALMIRYYSFACLVVADSSFYHVHACLTGSILIFNITRPLVIHGFSAEVTEYLLWALLSVEEVVLLCPAKYLHWRVQLYYAVCECYADIKELDHARKFVQRGLDQVKELEELEKLDPIPTPPATTAAYAKANRELNILKFKYSVMKGNTPDAIVDTLSTYFESPTDKLIAIAEALCDPARRIVRHAPCSEDQLPMFSAAARLLAPMISAIIGEAETGIQSAAGAVSAPPETVNASSPATATSGEPQSPIASIPGPDPVPIPISEAGKDSHEDGYTSYVCQARILGELFGLMNTTPSTRGQDLAKLSHALDYCTMTAYRDIPDIIADAALILWRDCKEIIDDIHANDTCVTGKADKSEQKQLARRLMQTVHSAFELVDLDDGVARAAVALRLASMYMDEKNTEKAAEVQFPAIFHDTPSSKRDTSRPSGRPSNLEQNWNDREKICMGVVQG</sequence>
<dbReference type="GO" id="GO:0060271">
    <property type="term" value="P:cilium assembly"/>
    <property type="evidence" value="ECO:0007669"/>
    <property type="project" value="TreeGrafter"/>
</dbReference>
<feature type="compositionally biased region" description="Polar residues" evidence="1">
    <location>
        <begin position="425"/>
        <end position="436"/>
    </location>
</feature>
<reference evidence="2 3" key="1">
    <citation type="journal article" date="2018" name="Cell">
        <title>The Chara Genome: Secondary Complexity and Implications for Plant Terrestrialization.</title>
        <authorList>
            <person name="Nishiyama T."/>
            <person name="Sakayama H."/>
            <person name="Vries J.D."/>
            <person name="Buschmann H."/>
            <person name="Saint-Marcoux D."/>
            <person name="Ullrich K.K."/>
            <person name="Haas F.B."/>
            <person name="Vanderstraeten L."/>
            <person name="Becker D."/>
            <person name="Lang D."/>
            <person name="Vosolsobe S."/>
            <person name="Rombauts S."/>
            <person name="Wilhelmsson P.K.I."/>
            <person name="Janitza P."/>
            <person name="Kern R."/>
            <person name="Heyl A."/>
            <person name="Rumpler F."/>
            <person name="Villalobos L.I.A.C."/>
            <person name="Clay J.M."/>
            <person name="Skokan R."/>
            <person name="Toyoda A."/>
            <person name="Suzuki Y."/>
            <person name="Kagoshima H."/>
            <person name="Schijlen E."/>
            <person name="Tajeshwar N."/>
            <person name="Catarino B."/>
            <person name="Hetherington A.J."/>
            <person name="Saltykova A."/>
            <person name="Bonnot C."/>
            <person name="Breuninger H."/>
            <person name="Symeonidi A."/>
            <person name="Radhakrishnan G.V."/>
            <person name="Van Nieuwerburgh F."/>
            <person name="Deforce D."/>
            <person name="Chang C."/>
            <person name="Karol K.G."/>
            <person name="Hedrich R."/>
            <person name="Ulvskov P."/>
            <person name="Glockner G."/>
            <person name="Delwiche C.F."/>
            <person name="Petrasek J."/>
            <person name="Van de Peer Y."/>
            <person name="Friml J."/>
            <person name="Beilby M."/>
            <person name="Dolan L."/>
            <person name="Kohara Y."/>
            <person name="Sugano S."/>
            <person name="Fujiyama A."/>
            <person name="Delaux P.-M."/>
            <person name="Quint M."/>
            <person name="TheiBen G."/>
            <person name="Hagemann M."/>
            <person name="Harholt J."/>
            <person name="Dunand C."/>
            <person name="Zachgo S."/>
            <person name="Langdale J."/>
            <person name="Maumus F."/>
            <person name="Straeten D.V.D."/>
            <person name="Gould S.B."/>
            <person name="Rensing S.A."/>
        </authorList>
    </citation>
    <scope>NUCLEOTIDE SEQUENCE [LARGE SCALE GENOMIC DNA]</scope>
    <source>
        <strain evidence="2 3">S276</strain>
    </source>
</reference>
<dbReference type="Gramene" id="GBG67896">
    <property type="protein sequence ID" value="GBG67896"/>
    <property type="gene ID" value="CBR_g1015"/>
</dbReference>
<accession>A0A388KD12</accession>
<dbReference type="Proteomes" id="UP000265515">
    <property type="component" value="Unassembled WGS sequence"/>
</dbReference>
<dbReference type="AlphaFoldDB" id="A0A388KD12"/>
<dbReference type="OrthoDB" id="548347at2759"/>
<dbReference type="PANTHER" id="PTHR33487">
    <property type="entry name" value="CILIA- AND FLAGELLA-ASSOCIATED PROTEIN 54"/>
    <property type="match status" value="1"/>
</dbReference>
<dbReference type="Pfam" id="PF14858">
    <property type="entry name" value="CFAP54_N"/>
    <property type="match status" value="1"/>
</dbReference>